<dbReference type="AlphaFoldDB" id="A0AAW2H6Q5"/>
<organism evidence="12">
    <name type="scientific">Menopon gallinae</name>
    <name type="common">poultry shaft louse</name>
    <dbReference type="NCBI Taxonomy" id="328185"/>
    <lineage>
        <taxon>Eukaryota</taxon>
        <taxon>Metazoa</taxon>
        <taxon>Ecdysozoa</taxon>
        <taxon>Arthropoda</taxon>
        <taxon>Hexapoda</taxon>
        <taxon>Insecta</taxon>
        <taxon>Pterygota</taxon>
        <taxon>Neoptera</taxon>
        <taxon>Paraneoptera</taxon>
        <taxon>Psocodea</taxon>
        <taxon>Troctomorpha</taxon>
        <taxon>Phthiraptera</taxon>
        <taxon>Amblycera</taxon>
        <taxon>Menoponidae</taxon>
        <taxon>Menopon</taxon>
    </lineage>
</organism>
<dbReference type="GO" id="GO:0003989">
    <property type="term" value="F:acetyl-CoA carboxylase activity"/>
    <property type="evidence" value="ECO:0007669"/>
    <property type="project" value="InterPro"/>
</dbReference>
<dbReference type="InterPro" id="IPR001095">
    <property type="entry name" value="Acetyl_CoA_COase_a_su"/>
</dbReference>
<evidence type="ECO:0000256" key="2">
    <source>
        <dbReference type="ARBA" id="ARBA00011883"/>
    </source>
</evidence>
<dbReference type="InterPro" id="IPR029045">
    <property type="entry name" value="ClpP/crotonase-like_dom_sf"/>
</dbReference>
<accession>A0AAW2H6Q5</accession>
<dbReference type="SUPFAM" id="SSF52096">
    <property type="entry name" value="ClpP/crotonase"/>
    <property type="match status" value="1"/>
</dbReference>
<keyword evidence="3" id="KW-0444">Lipid biosynthesis</keyword>
<name>A0AAW2H6Q5_9NEOP</name>
<comment type="pathway">
    <text evidence="1">Lipid metabolism; malonyl-CoA biosynthesis; malonyl-CoA from acetyl-CoA: step 1/1.</text>
</comment>
<dbReference type="GO" id="GO:0005524">
    <property type="term" value="F:ATP binding"/>
    <property type="evidence" value="ECO:0007669"/>
    <property type="project" value="UniProtKB-KW"/>
</dbReference>
<dbReference type="GO" id="GO:0009317">
    <property type="term" value="C:acetyl-CoA carboxylase complex"/>
    <property type="evidence" value="ECO:0007669"/>
    <property type="project" value="InterPro"/>
</dbReference>
<dbReference type="Gene3D" id="3.90.226.10">
    <property type="entry name" value="2-enoyl-CoA Hydratase, Chain A, domain 1"/>
    <property type="match status" value="1"/>
</dbReference>
<evidence type="ECO:0000256" key="9">
    <source>
        <dbReference type="ARBA" id="ARBA00023160"/>
    </source>
</evidence>
<dbReference type="GO" id="GO:0016743">
    <property type="term" value="F:carboxyl- or carbamoyltransferase activity"/>
    <property type="evidence" value="ECO:0007669"/>
    <property type="project" value="InterPro"/>
</dbReference>
<dbReference type="InterPro" id="IPR011763">
    <property type="entry name" value="COA_CT_C"/>
</dbReference>
<keyword evidence="8" id="KW-0443">Lipid metabolism</keyword>
<keyword evidence="6" id="KW-0276">Fatty acid metabolism</keyword>
<sequence>MKNGYFLLGVSNNILPVKGIEKGFTLEEKMVHNFGMPNPWGYRKATRLMYLANKFNLPIIALVDTPGAYPGIEAEERGQGEAIAASIAACLAVEVPLVSVVIGEGGSGGALALASGDATLMLEYSVFSVISPEGCASILWKDNKMAPEAAKNLALTAKDLLKFNIIDKIIKEPLGGAQRDKIKTLESVKAALLNTLQELQALSPSERKKKKHEKILNIGKIL</sequence>
<protein>
    <recommendedName>
        <fullName evidence="2">acetyl-CoA carboxytransferase</fullName>
        <ecNumber evidence="2">2.1.3.15</ecNumber>
    </recommendedName>
</protein>
<dbReference type="EMBL" id="JARGDH010000039">
    <property type="protein sequence ID" value="KAL0264016.1"/>
    <property type="molecule type" value="Genomic_DNA"/>
</dbReference>
<evidence type="ECO:0000256" key="8">
    <source>
        <dbReference type="ARBA" id="ARBA00023098"/>
    </source>
</evidence>
<evidence type="ECO:0000256" key="4">
    <source>
        <dbReference type="ARBA" id="ARBA00022679"/>
    </source>
</evidence>
<keyword evidence="4" id="KW-0808">Transferase</keyword>
<evidence type="ECO:0000256" key="6">
    <source>
        <dbReference type="ARBA" id="ARBA00022832"/>
    </source>
</evidence>
<dbReference type="Pfam" id="PF03255">
    <property type="entry name" value="ACCA"/>
    <property type="match status" value="1"/>
</dbReference>
<dbReference type="PANTHER" id="PTHR42853:SF3">
    <property type="entry name" value="ACETYL-COENZYME A CARBOXYLASE CARBOXYL TRANSFERASE SUBUNIT ALPHA, CHLOROPLASTIC"/>
    <property type="match status" value="1"/>
</dbReference>
<proteinExistence type="predicted"/>
<dbReference type="PANTHER" id="PTHR42853">
    <property type="entry name" value="ACETYL-COENZYME A CARBOXYLASE CARBOXYL TRANSFERASE SUBUNIT ALPHA"/>
    <property type="match status" value="1"/>
</dbReference>
<gene>
    <name evidence="12" type="ORF">PYX00_010810</name>
</gene>
<keyword evidence="9" id="KW-0275">Fatty acid biosynthesis</keyword>
<dbReference type="PROSITE" id="PS50989">
    <property type="entry name" value="COA_CT_CTER"/>
    <property type="match status" value="1"/>
</dbReference>
<evidence type="ECO:0000256" key="1">
    <source>
        <dbReference type="ARBA" id="ARBA00004956"/>
    </source>
</evidence>
<evidence type="ECO:0000259" key="11">
    <source>
        <dbReference type="PROSITE" id="PS50989"/>
    </source>
</evidence>
<evidence type="ECO:0000256" key="10">
    <source>
        <dbReference type="ARBA" id="ARBA00049152"/>
    </source>
</evidence>
<comment type="catalytic activity">
    <reaction evidence="10">
        <text>N(6)-carboxybiotinyl-L-lysyl-[protein] + acetyl-CoA = N(6)-biotinyl-L-lysyl-[protein] + malonyl-CoA</text>
        <dbReference type="Rhea" id="RHEA:54728"/>
        <dbReference type="Rhea" id="RHEA-COMP:10505"/>
        <dbReference type="Rhea" id="RHEA-COMP:10506"/>
        <dbReference type="ChEBI" id="CHEBI:57288"/>
        <dbReference type="ChEBI" id="CHEBI:57384"/>
        <dbReference type="ChEBI" id="CHEBI:83144"/>
        <dbReference type="ChEBI" id="CHEBI:83145"/>
        <dbReference type="EC" id="2.1.3.15"/>
    </reaction>
</comment>
<dbReference type="GO" id="GO:0006633">
    <property type="term" value="P:fatty acid biosynthetic process"/>
    <property type="evidence" value="ECO:0007669"/>
    <property type="project" value="UniProtKB-KW"/>
</dbReference>
<evidence type="ECO:0000256" key="3">
    <source>
        <dbReference type="ARBA" id="ARBA00022516"/>
    </source>
</evidence>
<comment type="caution">
    <text evidence="12">The sequence shown here is derived from an EMBL/GenBank/DDBJ whole genome shotgun (WGS) entry which is preliminary data.</text>
</comment>
<evidence type="ECO:0000256" key="5">
    <source>
        <dbReference type="ARBA" id="ARBA00022741"/>
    </source>
</evidence>
<reference evidence="12" key="1">
    <citation type="journal article" date="2024" name="Gigascience">
        <title>Chromosome-level genome of the poultry shaft louse Menopon gallinae provides insight into the host-switching and adaptive evolution of parasitic lice.</title>
        <authorList>
            <person name="Xu Y."/>
            <person name="Ma L."/>
            <person name="Liu S."/>
            <person name="Liang Y."/>
            <person name="Liu Q."/>
            <person name="He Z."/>
            <person name="Tian L."/>
            <person name="Duan Y."/>
            <person name="Cai W."/>
            <person name="Li H."/>
            <person name="Song F."/>
        </authorList>
    </citation>
    <scope>NUCLEOTIDE SEQUENCE</scope>
    <source>
        <strain evidence="12">Cailab_2023a</strain>
    </source>
</reference>
<evidence type="ECO:0000313" key="12">
    <source>
        <dbReference type="EMBL" id="KAL0264016.1"/>
    </source>
</evidence>
<feature type="domain" description="CoA carboxyltransferase C-terminal" evidence="11">
    <location>
        <begin position="1"/>
        <end position="198"/>
    </location>
</feature>
<keyword evidence="5" id="KW-0547">Nucleotide-binding</keyword>
<dbReference type="PRINTS" id="PR01069">
    <property type="entry name" value="ACCCTRFRASEA"/>
</dbReference>
<keyword evidence="7" id="KW-0067">ATP-binding</keyword>
<evidence type="ECO:0000256" key="7">
    <source>
        <dbReference type="ARBA" id="ARBA00022840"/>
    </source>
</evidence>
<dbReference type="EC" id="2.1.3.15" evidence="2"/>